<protein>
    <submittedName>
        <fullName evidence="2">Uncharacterized protein</fullName>
    </submittedName>
</protein>
<keyword evidence="1" id="KW-1133">Transmembrane helix</keyword>
<keyword evidence="3" id="KW-1185">Reference proteome</keyword>
<evidence type="ECO:0000313" key="3">
    <source>
        <dbReference type="Proteomes" id="UP000800041"/>
    </source>
</evidence>
<organism evidence="2 3">
    <name type="scientific">Aulographum hederae CBS 113979</name>
    <dbReference type="NCBI Taxonomy" id="1176131"/>
    <lineage>
        <taxon>Eukaryota</taxon>
        <taxon>Fungi</taxon>
        <taxon>Dikarya</taxon>
        <taxon>Ascomycota</taxon>
        <taxon>Pezizomycotina</taxon>
        <taxon>Dothideomycetes</taxon>
        <taxon>Pleosporomycetidae</taxon>
        <taxon>Aulographales</taxon>
        <taxon>Aulographaceae</taxon>
    </lineage>
</organism>
<evidence type="ECO:0000256" key="1">
    <source>
        <dbReference type="SAM" id="Phobius"/>
    </source>
</evidence>
<dbReference type="EMBL" id="ML977209">
    <property type="protein sequence ID" value="KAF1981054.1"/>
    <property type="molecule type" value="Genomic_DNA"/>
</dbReference>
<sequence length="87" mass="10099">MMSHLDECGRKATTQPHETVYTSGLTITTLKMHPRKATICIHRRLLPNVCFSSIILIIIFCHRQSSPILNRWLRTDERSDPMLFSTM</sequence>
<dbReference type="Proteomes" id="UP000800041">
    <property type="component" value="Unassembled WGS sequence"/>
</dbReference>
<keyword evidence="1" id="KW-0472">Membrane</keyword>
<proteinExistence type="predicted"/>
<gene>
    <name evidence="2" type="ORF">K402DRAFT_251920</name>
</gene>
<evidence type="ECO:0000313" key="2">
    <source>
        <dbReference type="EMBL" id="KAF1981054.1"/>
    </source>
</evidence>
<name>A0A6G1GJR0_9PEZI</name>
<keyword evidence="1" id="KW-0812">Transmembrane</keyword>
<feature type="transmembrane region" description="Helical" evidence="1">
    <location>
        <begin position="45"/>
        <end position="65"/>
    </location>
</feature>
<dbReference type="AlphaFoldDB" id="A0A6G1GJR0"/>
<reference evidence="2" key="1">
    <citation type="journal article" date="2020" name="Stud. Mycol.">
        <title>101 Dothideomycetes genomes: a test case for predicting lifestyles and emergence of pathogens.</title>
        <authorList>
            <person name="Haridas S."/>
            <person name="Albert R."/>
            <person name="Binder M."/>
            <person name="Bloem J."/>
            <person name="Labutti K."/>
            <person name="Salamov A."/>
            <person name="Andreopoulos B."/>
            <person name="Baker S."/>
            <person name="Barry K."/>
            <person name="Bills G."/>
            <person name="Bluhm B."/>
            <person name="Cannon C."/>
            <person name="Castanera R."/>
            <person name="Culley D."/>
            <person name="Daum C."/>
            <person name="Ezra D."/>
            <person name="Gonzalez J."/>
            <person name="Henrissat B."/>
            <person name="Kuo A."/>
            <person name="Liang C."/>
            <person name="Lipzen A."/>
            <person name="Lutzoni F."/>
            <person name="Magnuson J."/>
            <person name="Mondo S."/>
            <person name="Nolan M."/>
            <person name="Ohm R."/>
            <person name="Pangilinan J."/>
            <person name="Park H.-J."/>
            <person name="Ramirez L."/>
            <person name="Alfaro M."/>
            <person name="Sun H."/>
            <person name="Tritt A."/>
            <person name="Yoshinaga Y."/>
            <person name="Zwiers L.-H."/>
            <person name="Turgeon B."/>
            <person name="Goodwin S."/>
            <person name="Spatafora J."/>
            <person name="Crous P."/>
            <person name="Grigoriev I."/>
        </authorList>
    </citation>
    <scope>NUCLEOTIDE SEQUENCE</scope>
    <source>
        <strain evidence="2">CBS 113979</strain>
    </source>
</reference>
<accession>A0A6G1GJR0</accession>